<sequence length="111" mass="12103" precursor="true">MRNWLFALVGSVALGTCTAQAGEMPCLECAAPITMEQACCDFKCLEPGKYEVTMIHPHTCCPVKVCFCLPCGCYELKCSDCLGTKMTFKYPGLFNDVVVKFKKDGSVVVKG</sequence>
<dbReference type="EMBL" id="CP036279">
    <property type="protein sequence ID" value="QDU62791.1"/>
    <property type="molecule type" value="Genomic_DNA"/>
</dbReference>
<evidence type="ECO:0000313" key="2">
    <source>
        <dbReference type="EMBL" id="QDU62791.1"/>
    </source>
</evidence>
<dbReference type="KEGG" id="knv:Pan216_36610"/>
<proteinExistence type="predicted"/>
<dbReference type="Proteomes" id="UP000317093">
    <property type="component" value="Chromosome"/>
</dbReference>
<evidence type="ECO:0000313" key="3">
    <source>
        <dbReference type="Proteomes" id="UP000317093"/>
    </source>
</evidence>
<feature type="chain" id="PRO_5022119442" evidence="1">
    <location>
        <begin position="22"/>
        <end position="111"/>
    </location>
</feature>
<feature type="signal peptide" evidence="1">
    <location>
        <begin position="1"/>
        <end position="21"/>
    </location>
</feature>
<dbReference type="RefSeq" id="WP_145259787.1">
    <property type="nucleotide sequence ID" value="NZ_CP036279.1"/>
</dbReference>
<dbReference type="AlphaFoldDB" id="A0A518B754"/>
<gene>
    <name evidence="2" type="ORF">Pan216_36610</name>
</gene>
<accession>A0A518B754</accession>
<keyword evidence="1" id="KW-0732">Signal</keyword>
<evidence type="ECO:0000256" key="1">
    <source>
        <dbReference type="SAM" id="SignalP"/>
    </source>
</evidence>
<keyword evidence="3" id="KW-1185">Reference proteome</keyword>
<organism evidence="2 3">
    <name type="scientific">Kolteria novifilia</name>
    <dbReference type="NCBI Taxonomy" id="2527975"/>
    <lineage>
        <taxon>Bacteria</taxon>
        <taxon>Pseudomonadati</taxon>
        <taxon>Planctomycetota</taxon>
        <taxon>Planctomycetia</taxon>
        <taxon>Kolteriales</taxon>
        <taxon>Kolteriaceae</taxon>
        <taxon>Kolteria</taxon>
    </lineage>
</organism>
<protein>
    <submittedName>
        <fullName evidence="2">Uncharacterized protein</fullName>
    </submittedName>
</protein>
<reference evidence="2 3" key="1">
    <citation type="submission" date="2019-02" db="EMBL/GenBank/DDBJ databases">
        <title>Deep-cultivation of Planctomycetes and their phenomic and genomic characterization uncovers novel biology.</title>
        <authorList>
            <person name="Wiegand S."/>
            <person name="Jogler M."/>
            <person name="Boedeker C."/>
            <person name="Pinto D."/>
            <person name="Vollmers J."/>
            <person name="Rivas-Marin E."/>
            <person name="Kohn T."/>
            <person name="Peeters S.H."/>
            <person name="Heuer A."/>
            <person name="Rast P."/>
            <person name="Oberbeckmann S."/>
            <person name="Bunk B."/>
            <person name="Jeske O."/>
            <person name="Meyerdierks A."/>
            <person name="Storesund J.E."/>
            <person name="Kallscheuer N."/>
            <person name="Luecker S."/>
            <person name="Lage O.M."/>
            <person name="Pohl T."/>
            <person name="Merkel B.J."/>
            <person name="Hornburger P."/>
            <person name="Mueller R.-W."/>
            <person name="Bruemmer F."/>
            <person name="Labrenz M."/>
            <person name="Spormann A.M."/>
            <person name="Op den Camp H."/>
            <person name="Overmann J."/>
            <person name="Amann R."/>
            <person name="Jetten M.S.M."/>
            <person name="Mascher T."/>
            <person name="Medema M.H."/>
            <person name="Devos D.P."/>
            <person name="Kaster A.-K."/>
            <person name="Ovreas L."/>
            <person name="Rohde M."/>
            <person name="Galperin M.Y."/>
            <person name="Jogler C."/>
        </authorList>
    </citation>
    <scope>NUCLEOTIDE SEQUENCE [LARGE SCALE GENOMIC DNA]</scope>
    <source>
        <strain evidence="2 3">Pan216</strain>
    </source>
</reference>
<name>A0A518B754_9BACT</name>